<proteinExistence type="predicted"/>
<accession>Q03FB2</accession>
<reference evidence="1 2" key="1">
    <citation type="journal article" date="2006" name="Proc. Natl. Acad. Sci. U.S.A.">
        <title>Comparative genomics of the lactic acid bacteria.</title>
        <authorList>
            <person name="Makarova K."/>
            <person name="Slesarev A."/>
            <person name="Wolf Y."/>
            <person name="Sorokin A."/>
            <person name="Mirkin B."/>
            <person name="Koonin E."/>
            <person name="Pavlov A."/>
            <person name="Pavlova N."/>
            <person name="Karamychev V."/>
            <person name="Polouchine N."/>
            <person name="Shakhova V."/>
            <person name="Grigoriev I."/>
            <person name="Lou Y."/>
            <person name="Rohksar D."/>
            <person name="Lucas S."/>
            <person name="Huang K."/>
            <person name="Goodstein D.M."/>
            <person name="Hawkins T."/>
            <person name="Plengvidhya V."/>
            <person name="Welker D."/>
            <person name="Hughes J."/>
            <person name="Goh Y."/>
            <person name="Benson A."/>
            <person name="Baldwin K."/>
            <person name="Lee J.H."/>
            <person name="Diaz-Muniz I."/>
            <person name="Dosti B."/>
            <person name="Smeianov V."/>
            <person name="Wechter W."/>
            <person name="Barabote R."/>
            <person name="Lorca G."/>
            <person name="Altermann E."/>
            <person name="Barrangou R."/>
            <person name="Ganesan B."/>
            <person name="Xie Y."/>
            <person name="Rawsthorne H."/>
            <person name="Tamir D."/>
            <person name="Parker C."/>
            <person name="Breidt F."/>
            <person name="Broadbent J."/>
            <person name="Hutkins R."/>
            <person name="O'Sullivan D."/>
            <person name="Steele J."/>
            <person name="Unlu G."/>
            <person name="Saier M."/>
            <person name="Klaenhammer T."/>
            <person name="Richardson P."/>
            <person name="Kozyavkin S."/>
            <person name="Weimer B."/>
            <person name="Mills D."/>
        </authorList>
    </citation>
    <scope>NUCLEOTIDE SEQUENCE [LARGE SCALE GENOMIC DNA]</scope>
    <source>
        <strain evidence="2">ATCC 25745 / CCUG 21536 / LMG 10740 / 183-1w</strain>
    </source>
</reference>
<dbReference type="EMBL" id="CP000422">
    <property type="protein sequence ID" value="ABJ68110.1"/>
    <property type="molecule type" value="Genomic_DNA"/>
</dbReference>
<protein>
    <submittedName>
        <fullName evidence="1">Uncharacterized protein</fullName>
    </submittedName>
</protein>
<organism evidence="1 2">
    <name type="scientific">Pediococcus pentosaceus (strain ATCC 25745 / CCUG 21536 / LMG 10740 / 183-1w)</name>
    <dbReference type="NCBI Taxonomy" id="278197"/>
    <lineage>
        <taxon>Bacteria</taxon>
        <taxon>Bacillati</taxon>
        <taxon>Bacillota</taxon>
        <taxon>Bacilli</taxon>
        <taxon>Lactobacillales</taxon>
        <taxon>Lactobacillaceae</taxon>
        <taxon>Pediococcus</taxon>
    </lineage>
</organism>
<evidence type="ECO:0000313" key="2">
    <source>
        <dbReference type="Proteomes" id="UP000000773"/>
    </source>
</evidence>
<sequence length="25" mass="3018">MLKNNFPNKKGNQFTYEFGLLFYCT</sequence>
<dbReference type="STRING" id="278197.PEPE_1054"/>
<evidence type="ECO:0000313" key="1">
    <source>
        <dbReference type="EMBL" id="ABJ68110.1"/>
    </source>
</evidence>
<dbReference type="KEGG" id="ppe:PEPE_1054"/>
<name>Q03FB2_PEDPA</name>
<dbReference type="Proteomes" id="UP000000773">
    <property type="component" value="Chromosome"/>
</dbReference>
<dbReference type="HOGENOM" id="CLU_3419086_0_0_9"/>
<dbReference type="AlphaFoldDB" id="Q03FB2"/>
<gene>
    <name evidence="1" type="ordered locus">PEPE_1054</name>
</gene>